<reference evidence="4" key="1">
    <citation type="journal article" date="2012" name="BMC Biol.">
        <title>Comprehensive microarray-based analysis for stage-specific larval camouflage pattern-associated genes in the swallowtail butterfly, Papilio xuthus.</title>
        <authorList>
            <person name="Futahashi R."/>
            <person name="Shirataki H."/>
            <person name="Narita T."/>
            <person name="Mita K."/>
            <person name="Fujiwara H."/>
        </authorList>
    </citation>
    <scope>NUCLEOTIDE SEQUENCE</scope>
    <source>
        <tissue evidence="4">Epidermis</tissue>
    </source>
</reference>
<dbReference type="GO" id="GO:0004046">
    <property type="term" value="F:aminoacylase activity"/>
    <property type="evidence" value="ECO:0007669"/>
    <property type="project" value="TreeGrafter"/>
</dbReference>
<comment type="cofactor">
    <cofactor evidence="2">
        <name>Zn(2+)</name>
        <dbReference type="ChEBI" id="CHEBI:29105"/>
    </cofactor>
    <text evidence="2">Binds 2 Zn(2+) ions per subunit.</text>
</comment>
<dbReference type="PIRSF" id="PIRSF036696">
    <property type="entry name" value="ACY-1"/>
    <property type="match status" value="1"/>
</dbReference>
<evidence type="ECO:0000256" key="1">
    <source>
        <dbReference type="PIRSR" id="PIRSR036696-1"/>
    </source>
</evidence>
<dbReference type="OrthoDB" id="3064516at2759"/>
<sequence>MYFLLIYAASIVILSEASTIEQLSRIPEVRRFQQYIQIDTVTGKDLTPAVNFWRRHALIARAKFSTYEAIEGYPVVILKWPGKNSSLPSMALLTHMDVVPADMREGWTYPPFSAHIDDNGDIYGRGTQEKSVTMQQYEAIMRMRKQSAALRDVYMILTPDKETGSRNGIALYLKSKSFKELKVGFFLTIGVPSMSEDIALLYRGKTRWSFEVKCTGPSGDSTLLIDPAVSADGMCGRFYMAYTKYRNGQYEAAEESGFCDMDNITVINFVGPKVNTVLGVIPSTINLYYDSFLAVNTSFAQFKKIVYEWLEEAGPNTKLRTLLRQDAGPDSVVDEDNSYYRALEKASISLDIAFCPRSASQPEEASYVAAAGYPVFGLSPIISTENLVHAVNERLNIHTFLNGITIYEEIFKQLFNLSPDEVSNNSSDYLMPNTPN</sequence>
<name>I4DKD0_PAPXU</name>
<dbReference type="PANTHER" id="PTHR45892">
    <property type="entry name" value="AMINOACYLASE-1"/>
    <property type="match status" value="1"/>
</dbReference>
<feature type="binding site" evidence="2">
    <location>
        <position position="389"/>
    </location>
    <ligand>
        <name>Zn(2+)</name>
        <dbReference type="ChEBI" id="CHEBI:29105"/>
        <label>2</label>
    </ligand>
</feature>
<dbReference type="Gene3D" id="3.40.630.10">
    <property type="entry name" value="Zn peptidases"/>
    <property type="match status" value="1"/>
</dbReference>
<dbReference type="PANTHER" id="PTHR45892:SF1">
    <property type="entry name" value="AMINOACYLASE-1"/>
    <property type="match status" value="1"/>
</dbReference>
<dbReference type="RefSeq" id="NP_001298759.1">
    <property type="nucleotide sequence ID" value="NM_001311830.1"/>
</dbReference>
<dbReference type="SUPFAM" id="SSF53187">
    <property type="entry name" value="Zn-dependent exopeptidases"/>
    <property type="match status" value="1"/>
</dbReference>
<dbReference type="Gene3D" id="1.10.150.900">
    <property type="match status" value="1"/>
</dbReference>
<keyword evidence="2" id="KW-0479">Metal-binding</keyword>
<dbReference type="GO" id="GO:0046872">
    <property type="term" value="F:metal ion binding"/>
    <property type="evidence" value="ECO:0007669"/>
    <property type="project" value="UniProtKB-KW"/>
</dbReference>
<dbReference type="Pfam" id="PF01546">
    <property type="entry name" value="Peptidase_M20"/>
    <property type="match status" value="1"/>
</dbReference>
<protein>
    <submittedName>
        <fullName evidence="4">Aminoacylase</fullName>
    </submittedName>
</protein>
<evidence type="ECO:0000256" key="2">
    <source>
        <dbReference type="PIRSR" id="PIRSR036696-2"/>
    </source>
</evidence>
<feature type="chain" id="PRO_5003688056" evidence="3">
    <location>
        <begin position="18"/>
        <end position="436"/>
    </location>
</feature>
<organism evidence="4">
    <name type="scientific">Papilio xuthus</name>
    <name type="common">Asian swallowtail butterfly</name>
    <dbReference type="NCBI Taxonomy" id="66420"/>
    <lineage>
        <taxon>Eukaryota</taxon>
        <taxon>Metazoa</taxon>
        <taxon>Ecdysozoa</taxon>
        <taxon>Arthropoda</taxon>
        <taxon>Hexapoda</taxon>
        <taxon>Insecta</taxon>
        <taxon>Pterygota</taxon>
        <taxon>Neoptera</taxon>
        <taxon>Endopterygota</taxon>
        <taxon>Lepidoptera</taxon>
        <taxon>Glossata</taxon>
        <taxon>Ditrysia</taxon>
        <taxon>Papilionoidea</taxon>
        <taxon>Papilionidae</taxon>
        <taxon>Papilioninae</taxon>
        <taxon>Papilio</taxon>
    </lineage>
</organism>
<accession>I4DKD0</accession>
<feature type="signal peptide" evidence="3">
    <location>
        <begin position="1"/>
        <end position="17"/>
    </location>
</feature>
<dbReference type="AlphaFoldDB" id="I4DKD0"/>
<dbReference type="GeneID" id="106126088"/>
<dbReference type="InterPro" id="IPR052083">
    <property type="entry name" value="Aminoacylase-1_M20A"/>
</dbReference>
<keyword evidence="3" id="KW-0732">Signal</keyword>
<feature type="binding site" evidence="2">
    <location>
        <position position="95"/>
    </location>
    <ligand>
        <name>Zn(2+)</name>
        <dbReference type="ChEBI" id="CHEBI:29105"/>
        <label>1</label>
    </ligand>
</feature>
<feature type="binding site" evidence="2">
    <location>
        <position position="162"/>
    </location>
    <ligand>
        <name>Zn(2+)</name>
        <dbReference type="ChEBI" id="CHEBI:29105"/>
        <label>2</label>
    </ligand>
</feature>
<dbReference type="InterPro" id="IPR002933">
    <property type="entry name" value="Peptidase_M20"/>
</dbReference>
<evidence type="ECO:0000313" key="4">
    <source>
        <dbReference type="EMBL" id="BAM18370.1"/>
    </source>
</evidence>
<feature type="active site" evidence="1">
    <location>
        <position position="97"/>
    </location>
</feature>
<evidence type="ECO:0000256" key="3">
    <source>
        <dbReference type="SAM" id="SignalP"/>
    </source>
</evidence>
<dbReference type="EMBL" id="AK401748">
    <property type="protein sequence ID" value="BAM18370.1"/>
    <property type="molecule type" value="mRNA"/>
</dbReference>
<keyword evidence="2" id="KW-0862">Zinc</keyword>
<proteinExistence type="evidence at transcript level"/>